<proteinExistence type="inferred from homology"/>
<keyword evidence="4 6" id="KW-0663">Pyridoxal phosphate</keyword>
<organism evidence="8 9">
    <name type="scientific">Virgisporangium aurantiacum</name>
    <dbReference type="NCBI Taxonomy" id="175570"/>
    <lineage>
        <taxon>Bacteria</taxon>
        <taxon>Bacillati</taxon>
        <taxon>Actinomycetota</taxon>
        <taxon>Actinomycetes</taxon>
        <taxon>Micromonosporales</taxon>
        <taxon>Micromonosporaceae</taxon>
        <taxon>Virgisporangium</taxon>
    </lineage>
</organism>
<dbReference type="GO" id="GO:0019752">
    <property type="term" value="P:carboxylic acid metabolic process"/>
    <property type="evidence" value="ECO:0007669"/>
    <property type="project" value="InterPro"/>
</dbReference>
<evidence type="ECO:0000313" key="9">
    <source>
        <dbReference type="Proteomes" id="UP000612585"/>
    </source>
</evidence>
<evidence type="ECO:0000256" key="2">
    <source>
        <dbReference type="ARBA" id="ARBA00009533"/>
    </source>
</evidence>
<accession>A0A8J4E1Y7</accession>
<sequence>MRLSVDEMRELGHAAVDLIAERTHDLGNRPVARRWTREELEKALREPVPTDGRDPLRVLDRVAADILPACAATDHPRFFAYVPSPGNFVAAVADFLASGANVFAGHWLAGAGAAQVELIVLDWLRDLLGLPASAGGILTSGGTQATLVAIHAARMDRLQAGNPGARIYVTRHTHAAIVRGLAYLGFIPDQVHAVPTTDDQVMDAAALQAAIDADHAAGAVPLCVVATAGTTSTGAIDPLNAIADVCHRSGVWFHVDAAYGGAAVLSTRARPLLDGIGRADSIAMDPHKWWFQPYEAGCTLVRDAEKLRRAYTLDAVYLTEARAADDPVNFYDYGPQLTRSFRALKIWMTLQTFGLNTVREAVEHGITLAEQTESLIRANPRWDVVTPARLGVVTFRPHLPGLDDDTVHRITRQIAQDTLTDGHAMVFTTDLGSGPVLRMCTIHPETTTQDIGSTLDTLDRLLAHVGGSRPPGSQETRPRR</sequence>
<protein>
    <submittedName>
        <fullName evidence="8">L-2,4-diaminobutyrate decarboxylase</fullName>
    </submittedName>
</protein>
<comment type="similarity">
    <text evidence="2 7">Belongs to the group II decarboxylase family.</text>
</comment>
<dbReference type="Gene3D" id="1.20.1340.10">
    <property type="entry name" value="dopa decarboxylase, N-terminal domain"/>
    <property type="match status" value="1"/>
</dbReference>
<dbReference type="Gene3D" id="3.40.640.10">
    <property type="entry name" value="Type I PLP-dependent aspartate aminotransferase-like (Major domain)"/>
    <property type="match status" value="1"/>
</dbReference>
<dbReference type="GO" id="GO:0016722">
    <property type="term" value="F:oxidoreductase activity, acting on metal ions"/>
    <property type="evidence" value="ECO:0007669"/>
    <property type="project" value="InterPro"/>
</dbReference>
<dbReference type="SUPFAM" id="SSF53383">
    <property type="entry name" value="PLP-dependent transferases"/>
    <property type="match status" value="1"/>
</dbReference>
<dbReference type="InterPro" id="IPR023188">
    <property type="entry name" value="DPS_DNA-bd_CS"/>
</dbReference>
<dbReference type="EMBL" id="BOPG01000024">
    <property type="protein sequence ID" value="GIJ56472.1"/>
    <property type="molecule type" value="Genomic_DNA"/>
</dbReference>
<evidence type="ECO:0000256" key="7">
    <source>
        <dbReference type="RuleBase" id="RU000382"/>
    </source>
</evidence>
<keyword evidence="9" id="KW-1185">Reference proteome</keyword>
<feature type="modified residue" description="N6-(pyridoxal phosphate)lysine" evidence="6">
    <location>
        <position position="288"/>
    </location>
</feature>
<comment type="cofactor">
    <cofactor evidence="1 6 7">
        <name>pyridoxal 5'-phosphate</name>
        <dbReference type="ChEBI" id="CHEBI:597326"/>
    </cofactor>
</comment>
<evidence type="ECO:0000256" key="6">
    <source>
        <dbReference type="PIRSR" id="PIRSR602129-50"/>
    </source>
</evidence>
<comment type="caution">
    <text evidence="8">The sequence shown here is derived from an EMBL/GenBank/DDBJ whole genome shotgun (WGS) entry which is preliminary data.</text>
</comment>
<evidence type="ECO:0000256" key="1">
    <source>
        <dbReference type="ARBA" id="ARBA00001933"/>
    </source>
</evidence>
<dbReference type="PANTHER" id="PTHR11999:SF70">
    <property type="entry name" value="MIP05841P"/>
    <property type="match status" value="1"/>
</dbReference>
<dbReference type="GO" id="GO:0004058">
    <property type="term" value="F:aromatic-L-amino-acid decarboxylase activity"/>
    <property type="evidence" value="ECO:0007669"/>
    <property type="project" value="UniProtKB-ARBA"/>
</dbReference>
<dbReference type="InterPro" id="IPR002129">
    <property type="entry name" value="PyrdxlP-dep_de-COase"/>
</dbReference>
<dbReference type="Proteomes" id="UP000612585">
    <property type="component" value="Unassembled WGS sequence"/>
</dbReference>
<dbReference type="GO" id="GO:0030170">
    <property type="term" value="F:pyridoxal phosphate binding"/>
    <property type="evidence" value="ECO:0007669"/>
    <property type="project" value="InterPro"/>
</dbReference>
<evidence type="ECO:0000313" key="8">
    <source>
        <dbReference type="EMBL" id="GIJ56472.1"/>
    </source>
</evidence>
<keyword evidence="5 7" id="KW-0456">Lyase</keyword>
<dbReference type="Pfam" id="PF00282">
    <property type="entry name" value="Pyridoxal_deC"/>
    <property type="match status" value="1"/>
</dbReference>
<dbReference type="InterPro" id="IPR015421">
    <property type="entry name" value="PyrdxlP-dep_Trfase_major"/>
</dbReference>
<dbReference type="InterPro" id="IPR010977">
    <property type="entry name" value="Aromatic_deC"/>
</dbReference>
<evidence type="ECO:0000256" key="3">
    <source>
        <dbReference type="ARBA" id="ARBA00022793"/>
    </source>
</evidence>
<dbReference type="GO" id="GO:0006520">
    <property type="term" value="P:amino acid metabolic process"/>
    <property type="evidence" value="ECO:0007669"/>
    <property type="project" value="InterPro"/>
</dbReference>
<gene>
    <name evidence="8" type="ORF">Vau01_039880</name>
</gene>
<dbReference type="AlphaFoldDB" id="A0A8J4E1Y7"/>
<dbReference type="PRINTS" id="PR00800">
    <property type="entry name" value="YHDCRBOXLASE"/>
</dbReference>
<dbReference type="InterPro" id="IPR015424">
    <property type="entry name" value="PyrdxlP-dep_Trfase"/>
</dbReference>
<name>A0A8J4E1Y7_9ACTN</name>
<keyword evidence="3" id="KW-0210">Decarboxylase</keyword>
<dbReference type="Gene3D" id="3.90.1150.10">
    <property type="entry name" value="Aspartate Aminotransferase, domain 1"/>
    <property type="match status" value="1"/>
</dbReference>
<reference evidence="8" key="1">
    <citation type="submission" date="2021-01" db="EMBL/GenBank/DDBJ databases">
        <title>Whole genome shotgun sequence of Virgisporangium aurantiacum NBRC 16421.</title>
        <authorList>
            <person name="Komaki H."/>
            <person name="Tamura T."/>
        </authorList>
    </citation>
    <scope>NUCLEOTIDE SEQUENCE</scope>
    <source>
        <strain evidence="8">NBRC 16421</strain>
    </source>
</reference>
<evidence type="ECO:0000256" key="4">
    <source>
        <dbReference type="ARBA" id="ARBA00022898"/>
    </source>
</evidence>
<dbReference type="InterPro" id="IPR015422">
    <property type="entry name" value="PyrdxlP-dep_Trfase_small"/>
</dbReference>
<dbReference type="PROSITE" id="PS00819">
    <property type="entry name" value="DPS_2"/>
    <property type="match status" value="1"/>
</dbReference>
<dbReference type="PANTHER" id="PTHR11999">
    <property type="entry name" value="GROUP II PYRIDOXAL-5-PHOSPHATE DECARBOXYLASE"/>
    <property type="match status" value="1"/>
</dbReference>
<evidence type="ECO:0000256" key="5">
    <source>
        <dbReference type="ARBA" id="ARBA00023239"/>
    </source>
</evidence>